<dbReference type="eggNOG" id="arCOG13355">
    <property type="taxonomic scope" value="Archaea"/>
</dbReference>
<accession>M0AVI4</accession>
<comment type="caution">
    <text evidence="2">The sequence shown here is derived from an EMBL/GenBank/DDBJ whole genome shotgun (WGS) entry which is preliminary data.</text>
</comment>
<evidence type="ECO:0000313" key="3">
    <source>
        <dbReference type="Proteomes" id="UP000011554"/>
    </source>
</evidence>
<keyword evidence="1" id="KW-0472">Membrane</keyword>
<evidence type="ECO:0000256" key="1">
    <source>
        <dbReference type="SAM" id="Phobius"/>
    </source>
</evidence>
<keyword evidence="1" id="KW-0812">Transmembrane</keyword>
<dbReference type="EMBL" id="AOIO01000021">
    <property type="protein sequence ID" value="ELZ02535.1"/>
    <property type="molecule type" value="Genomic_DNA"/>
</dbReference>
<feature type="transmembrane region" description="Helical" evidence="1">
    <location>
        <begin position="91"/>
        <end position="111"/>
    </location>
</feature>
<evidence type="ECO:0000313" key="2">
    <source>
        <dbReference type="EMBL" id="ELZ02535.1"/>
    </source>
</evidence>
<dbReference type="Proteomes" id="UP000011554">
    <property type="component" value="Unassembled WGS sequence"/>
</dbReference>
<keyword evidence="3" id="KW-1185">Reference proteome</keyword>
<dbReference type="AlphaFoldDB" id="M0AVI4"/>
<sequence length="131" mass="14280">MSSLIRRFGTVEYFMMVSFYLVGMLAPFAAALSFAVVLAGVLCLYEFFLYDADEKAAAPVRSRIYLGSVLLLVLLGVGGLVAIATNAVSQMTVLGLIGIFGAFPAFVQYLFHRQIDAETGPLARRVSDRWS</sequence>
<reference evidence="2 3" key="1">
    <citation type="journal article" date="2014" name="PLoS Genet.">
        <title>Phylogenetically driven sequencing of extremely halophilic archaea reveals strategies for static and dynamic osmo-response.</title>
        <authorList>
            <person name="Becker E.A."/>
            <person name="Seitzer P.M."/>
            <person name="Tritt A."/>
            <person name="Larsen D."/>
            <person name="Krusor M."/>
            <person name="Yao A.I."/>
            <person name="Wu D."/>
            <person name="Madern D."/>
            <person name="Eisen J.A."/>
            <person name="Darling A.E."/>
            <person name="Facciotti M.T."/>
        </authorList>
    </citation>
    <scope>NUCLEOTIDE SEQUENCE [LARGE SCALE GENOMIC DNA]</scope>
    <source>
        <strain evidence="2 3">DSM 12278</strain>
    </source>
</reference>
<keyword evidence="1" id="KW-1133">Transmembrane helix</keyword>
<organism evidence="2 3">
    <name type="scientific">Natrialba asiatica (strain ATCC 700177 / DSM 12278 / JCM 9576 / FERM P-10747 / NBRC 102637 / 172P1)</name>
    <dbReference type="NCBI Taxonomy" id="29540"/>
    <lineage>
        <taxon>Archaea</taxon>
        <taxon>Methanobacteriati</taxon>
        <taxon>Methanobacteriota</taxon>
        <taxon>Stenosarchaea group</taxon>
        <taxon>Halobacteria</taxon>
        <taxon>Halobacteriales</taxon>
        <taxon>Natrialbaceae</taxon>
        <taxon>Natrialba</taxon>
    </lineage>
</organism>
<dbReference type="PATRIC" id="fig|29540.5.peg.1569"/>
<protein>
    <submittedName>
        <fullName evidence="2">Na+/H+ antiporter</fullName>
    </submittedName>
</protein>
<gene>
    <name evidence="2" type="ORF">C481_07706</name>
</gene>
<name>M0AVI4_NATA1</name>
<feature type="transmembrane region" description="Helical" evidence="1">
    <location>
        <begin position="20"/>
        <end position="44"/>
    </location>
</feature>
<proteinExistence type="predicted"/>
<feature type="transmembrane region" description="Helical" evidence="1">
    <location>
        <begin position="64"/>
        <end position="85"/>
    </location>
</feature>